<feature type="domain" description="Amidase" evidence="2">
    <location>
        <begin position="170"/>
        <end position="319"/>
    </location>
</feature>
<dbReference type="PANTHER" id="PTHR46310">
    <property type="entry name" value="AMIDASE 1"/>
    <property type="match status" value="1"/>
</dbReference>
<dbReference type="PANTHER" id="PTHR46310:SF7">
    <property type="entry name" value="AMIDASE 1"/>
    <property type="match status" value="1"/>
</dbReference>
<protein>
    <recommendedName>
        <fullName evidence="2">Amidase domain-containing protein</fullName>
    </recommendedName>
</protein>
<dbReference type="RefSeq" id="XP_062736474.1">
    <property type="nucleotide sequence ID" value="XM_062871750.1"/>
</dbReference>
<dbReference type="InterPro" id="IPR023631">
    <property type="entry name" value="Amidase_dom"/>
</dbReference>
<dbReference type="Proteomes" id="UP001322138">
    <property type="component" value="Unassembled WGS sequence"/>
</dbReference>
<dbReference type="EMBL" id="JAFFGZ010000001">
    <property type="protein sequence ID" value="KAK4647498.1"/>
    <property type="molecule type" value="Genomic_DNA"/>
</dbReference>
<dbReference type="GeneID" id="87890805"/>
<evidence type="ECO:0000259" key="2">
    <source>
        <dbReference type="Pfam" id="PF01425"/>
    </source>
</evidence>
<dbReference type="Gene3D" id="3.90.1300.10">
    <property type="entry name" value="Amidase signature (AS) domain"/>
    <property type="match status" value="1"/>
</dbReference>
<dbReference type="Pfam" id="PF01425">
    <property type="entry name" value="Amidase"/>
    <property type="match status" value="1"/>
</dbReference>
<feature type="compositionally biased region" description="Acidic residues" evidence="1">
    <location>
        <begin position="658"/>
        <end position="671"/>
    </location>
</feature>
<gene>
    <name evidence="3" type="ORF">QC761_0001590</name>
</gene>
<evidence type="ECO:0000313" key="4">
    <source>
        <dbReference type="Proteomes" id="UP001322138"/>
    </source>
</evidence>
<sequence length="682" mass="76094">MAAPDRKQSPPLDRHLERQIFTTVDDVQYFVHPQRLGRVGNASKLRDIVPVTGLTLEQYHDESCISTLERFVVADDVYMTGFGHRIVTIDHQDPTVNAKAGADNKFPLHVVHGLILEDSEHPVRPGPYFLYNEGLHQAWRLYPDSLRAFNFGLFPKSLHQSENSAFGPVTALSQDGLHKAIAVPSRLYYSDPSPEKPLAGMRFVVDDFFPVEGVKTTLSSESWTSFYPPSSKTCHLIKHLIGLGAIMVGKTKVSQFGILHSAWVDVSSPKNPRADGYQEALGSSPGAGSALAGYKWIDCAVGIDTLGGFMETAEWYGLFALRLSSSGVLLAETDMPSTRLSAIAFMSRSLKSIQQAAEASISRIETALTHKNSSTLPTNIVYLGHRFSKPNLELSLHLANLVDIPTEEFDMETSWATRSPPKAPSQDPLHTYMEDCAWKAYCHDFGQRYYESMDDYAYKNPSVETRDLLRLYWDDAVESVWREVDNLSNEDRENCYARIRDFAEWFDKSMESLKEPIVLLPTVAGQRPRSRVYSPSSYAPTAHRMINWDDTLAAILERPQVILPVGRISFSSAISRATEALPLCISMMSRRNTDLELLDFVTNIMEGNKLQVEVEVGKDALPQAKETWQFFKASDSDGDEEALSDKGGDKSPPPGELDGSESEGSPEDDEQLAIQMSLEEDH</sequence>
<accession>A0ABR0FU68</accession>
<name>A0ABR0FU68_9PEZI</name>
<dbReference type="InterPro" id="IPR036928">
    <property type="entry name" value="AS_sf"/>
</dbReference>
<comment type="caution">
    <text evidence="3">The sequence shown here is derived from an EMBL/GenBank/DDBJ whole genome shotgun (WGS) entry which is preliminary data.</text>
</comment>
<keyword evidence="4" id="KW-1185">Reference proteome</keyword>
<feature type="region of interest" description="Disordered" evidence="1">
    <location>
        <begin position="632"/>
        <end position="682"/>
    </location>
</feature>
<evidence type="ECO:0000256" key="1">
    <source>
        <dbReference type="SAM" id="MobiDB-lite"/>
    </source>
</evidence>
<reference evidence="3 4" key="1">
    <citation type="journal article" date="2023" name="bioRxiv">
        <title>High-quality genome assemblies of four members of thePodospora anserinaspecies complex.</title>
        <authorList>
            <person name="Ament-Velasquez S.L."/>
            <person name="Vogan A.A."/>
            <person name="Wallerman O."/>
            <person name="Hartmann F."/>
            <person name="Gautier V."/>
            <person name="Silar P."/>
            <person name="Giraud T."/>
            <person name="Johannesson H."/>
        </authorList>
    </citation>
    <scope>NUCLEOTIDE SEQUENCE [LARGE SCALE GENOMIC DNA]</scope>
    <source>
        <strain evidence="3 4">CBS 112042</strain>
    </source>
</reference>
<dbReference type="SUPFAM" id="SSF75304">
    <property type="entry name" value="Amidase signature (AS) enzymes"/>
    <property type="match status" value="1"/>
</dbReference>
<organism evidence="3 4">
    <name type="scientific">Podospora bellae-mahoneyi</name>
    <dbReference type="NCBI Taxonomy" id="2093777"/>
    <lineage>
        <taxon>Eukaryota</taxon>
        <taxon>Fungi</taxon>
        <taxon>Dikarya</taxon>
        <taxon>Ascomycota</taxon>
        <taxon>Pezizomycotina</taxon>
        <taxon>Sordariomycetes</taxon>
        <taxon>Sordariomycetidae</taxon>
        <taxon>Sordariales</taxon>
        <taxon>Podosporaceae</taxon>
        <taxon>Podospora</taxon>
    </lineage>
</organism>
<proteinExistence type="predicted"/>
<evidence type="ECO:0000313" key="3">
    <source>
        <dbReference type="EMBL" id="KAK4647498.1"/>
    </source>
</evidence>